<dbReference type="RefSeq" id="WP_320756150.1">
    <property type="nucleotide sequence ID" value="NZ_JAWNGC010000001.1"/>
</dbReference>
<dbReference type="PANTHER" id="PTHR37163:SF1">
    <property type="entry name" value="DUF501 DOMAIN-CONTAINING PROTEIN"/>
    <property type="match status" value="1"/>
</dbReference>
<name>A0AAW9HSZ3_9ACTO</name>
<accession>A0AAW9HSZ3</accession>
<dbReference type="EMBL" id="JAWNGC010000001">
    <property type="protein sequence ID" value="MDY5154193.1"/>
    <property type="molecule type" value="Genomic_DNA"/>
</dbReference>
<dbReference type="AlphaFoldDB" id="A0AAW9HSZ3"/>
<reference evidence="1" key="1">
    <citation type="submission" date="2023-10" db="EMBL/GenBank/DDBJ databases">
        <title>Whole Genome based description of the genera Actinobaculum and Actinotignum reveals a complex phylogenetic relationship within the species included in the genus Actinotignum.</title>
        <authorList>
            <person name="Jensen C.S."/>
            <person name="Dargis R."/>
            <person name="Kemp M."/>
            <person name="Christensen J.J."/>
        </authorList>
    </citation>
    <scope>NUCLEOTIDE SEQUENCE</scope>
    <source>
        <strain evidence="1">SLA_B511</strain>
    </source>
</reference>
<dbReference type="PANTHER" id="PTHR37163">
    <property type="entry name" value="CONSERVED PROTEIN"/>
    <property type="match status" value="1"/>
</dbReference>
<dbReference type="Pfam" id="PF04417">
    <property type="entry name" value="DUF501"/>
    <property type="match status" value="1"/>
</dbReference>
<dbReference type="Proteomes" id="UP001281731">
    <property type="component" value="Unassembled WGS sequence"/>
</dbReference>
<proteinExistence type="predicted"/>
<evidence type="ECO:0000313" key="2">
    <source>
        <dbReference type="Proteomes" id="UP001281731"/>
    </source>
</evidence>
<protein>
    <submittedName>
        <fullName evidence="1">DUF501 domain-containing protein</fullName>
    </submittedName>
</protein>
<evidence type="ECO:0000313" key="1">
    <source>
        <dbReference type="EMBL" id="MDY5154193.1"/>
    </source>
</evidence>
<comment type="caution">
    <text evidence="1">The sequence shown here is derived from an EMBL/GenBank/DDBJ whole genome shotgun (WGS) entry which is preliminary data.</text>
</comment>
<organism evidence="1 2">
    <name type="scientific">Actinotignum urinale</name>
    <dbReference type="NCBI Taxonomy" id="190146"/>
    <lineage>
        <taxon>Bacteria</taxon>
        <taxon>Bacillati</taxon>
        <taxon>Actinomycetota</taxon>
        <taxon>Actinomycetes</taxon>
        <taxon>Actinomycetales</taxon>
        <taxon>Actinomycetaceae</taxon>
        <taxon>Actinotignum</taxon>
    </lineage>
</organism>
<sequence length="177" mass="19368">MELDISQESLSRIAINASPVREGDTTTLTLQLGRVPRGLVGIGARCACGRPAVTITQPRLAHGEPFPTLFYLTLPYVVKEISHLEGEGVMAEYNELLQGSESLQAEYAKAHRIYIERRNLLGEVPEIKDFSAGGMPNRIKCLHALAGYSLSVGKGVCPFGDMALERIDWDPSVCHCE</sequence>
<dbReference type="InterPro" id="IPR007511">
    <property type="entry name" value="DUF501"/>
</dbReference>
<gene>
    <name evidence="1" type="ORF">R6G80_00395</name>
</gene>